<dbReference type="PROSITE" id="PS00280">
    <property type="entry name" value="BPTI_KUNITZ_1"/>
    <property type="match status" value="6"/>
</dbReference>
<feature type="domain" description="BPTI/Kunitz inhibitor" evidence="7">
    <location>
        <begin position="520"/>
        <end position="570"/>
    </location>
</feature>
<evidence type="ECO:0000256" key="1">
    <source>
        <dbReference type="ARBA" id="ARBA00004613"/>
    </source>
</evidence>
<dbReference type="InterPro" id="IPR020901">
    <property type="entry name" value="Prtase_inh_Kunz-CS"/>
</dbReference>
<accession>A0A0D6LFG9</accession>
<dbReference type="EMBL" id="KE125169">
    <property type="protein sequence ID" value="EPB70714.1"/>
    <property type="molecule type" value="Genomic_DNA"/>
</dbReference>
<dbReference type="InterPro" id="IPR050098">
    <property type="entry name" value="TFPI/VKTCI-like"/>
</dbReference>
<comment type="subcellular location">
    <subcellularLocation>
        <location evidence="1">Secreted</location>
    </subcellularLocation>
</comment>
<feature type="domain" description="BPTI/Kunitz inhibitor" evidence="7">
    <location>
        <begin position="319"/>
        <end position="379"/>
    </location>
</feature>
<reference evidence="8 9" key="1">
    <citation type="submission" date="2013-05" db="EMBL/GenBank/DDBJ databases">
        <title>Draft genome of the parasitic nematode Anyclostoma ceylanicum.</title>
        <authorList>
            <person name="Mitreva M."/>
        </authorList>
    </citation>
    <scope>NUCLEOTIDE SEQUENCE [LARGE SCALE GENOMIC DNA]</scope>
</reference>
<dbReference type="AlphaFoldDB" id="A0A0D6LFG9"/>
<keyword evidence="4" id="KW-0722">Serine protease inhibitor</keyword>
<feature type="domain" description="BPTI/Kunitz inhibitor" evidence="7">
    <location>
        <begin position="21"/>
        <end position="71"/>
    </location>
</feature>
<dbReference type="SUPFAM" id="SSF57362">
    <property type="entry name" value="BPTI-like"/>
    <property type="match status" value="11"/>
</dbReference>
<evidence type="ECO:0000259" key="7">
    <source>
        <dbReference type="PROSITE" id="PS50279"/>
    </source>
</evidence>
<dbReference type="PROSITE" id="PS50279">
    <property type="entry name" value="BPTI_KUNITZ_2"/>
    <property type="match status" value="10"/>
</dbReference>
<feature type="domain" description="BPTI/Kunitz inhibitor" evidence="7">
    <location>
        <begin position="142"/>
        <end position="192"/>
    </location>
</feature>
<dbReference type="GO" id="GO:0004867">
    <property type="term" value="F:serine-type endopeptidase inhibitor activity"/>
    <property type="evidence" value="ECO:0007669"/>
    <property type="project" value="UniProtKB-KW"/>
</dbReference>
<dbReference type="InterPro" id="IPR036880">
    <property type="entry name" value="Kunitz_BPTI_sf"/>
</dbReference>
<evidence type="ECO:0000256" key="4">
    <source>
        <dbReference type="ARBA" id="ARBA00022900"/>
    </source>
</evidence>
<dbReference type="Pfam" id="PF00014">
    <property type="entry name" value="Kunitz_BPTI"/>
    <property type="match status" value="9"/>
</dbReference>
<organism evidence="8 9">
    <name type="scientific">Ancylostoma ceylanicum</name>
    <dbReference type="NCBI Taxonomy" id="53326"/>
    <lineage>
        <taxon>Eukaryota</taxon>
        <taxon>Metazoa</taxon>
        <taxon>Ecdysozoa</taxon>
        <taxon>Nematoda</taxon>
        <taxon>Chromadorea</taxon>
        <taxon>Rhabditida</taxon>
        <taxon>Rhabditina</taxon>
        <taxon>Rhabditomorpha</taxon>
        <taxon>Strongyloidea</taxon>
        <taxon>Ancylostomatidae</taxon>
        <taxon>Ancylostomatinae</taxon>
        <taxon>Ancylostoma</taxon>
    </lineage>
</organism>
<dbReference type="Proteomes" id="UP000054495">
    <property type="component" value="Unassembled WGS sequence"/>
</dbReference>
<dbReference type="FunFam" id="4.10.410.10:FF:000011">
    <property type="entry name" value="Tissue factor pathway inhibitor"/>
    <property type="match status" value="1"/>
</dbReference>
<keyword evidence="2" id="KW-0964">Secreted</keyword>
<evidence type="ECO:0000313" key="9">
    <source>
        <dbReference type="Proteomes" id="UP000054495"/>
    </source>
</evidence>
<dbReference type="SMART" id="SM00131">
    <property type="entry name" value="KU"/>
    <property type="match status" value="9"/>
</dbReference>
<evidence type="ECO:0000256" key="2">
    <source>
        <dbReference type="ARBA" id="ARBA00022525"/>
    </source>
</evidence>
<keyword evidence="6" id="KW-0732">Signal</keyword>
<dbReference type="PANTHER" id="PTHR10083">
    <property type="entry name" value="KUNITZ-TYPE PROTEASE INHIBITOR-RELATED"/>
    <property type="match status" value="1"/>
</dbReference>
<keyword evidence="5" id="KW-1015">Disulfide bond</keyword>
<dbReference type="PANTHER" id="PTHR10083:SF328">
    <property type="entry name" value="TISSUE FACTOR PATHWAY INHIBITOR"/>
    <property type="match status" value="1"/>
</dbReference>
<dbReference type="FunFam" id="4.10.410.10:FF:000020">
    <property type="entry name" value="Collagen, type VI, alpha 3"/>
    <property type="match status" value="7"/>
</dbReference>
<sequence length="661" mass="74640">MKALALLLLWAVTATALLDICKEEIKTGNCRANFRKFGYDRCTKKCISYTYGGCGGSNNMFDTLEECQQKCVRPGDRCSKPLERGICLASMKRYGYDTSSKKCKSFIYGGCGGNDNNFETMAECRETCKDSSSEDESVPDACLLSPEVGPCKGRERRFYFDRKTGKCESFTFGGCGGNGNNFMTKAECMVACSKHSTPTPDENVCSQPIEIGPCKAMLKRFAYDNKKGKCIEFYYGGCKGNKNNFESMEKCTRTCKNAVPEPEPEQERCSQPIEVGPCKAMLKRFAYDNKKGKCIEFYYGGCKGNMNNFESMEKCTRTCKNAVPEPEPEQGCKGNKNNFESMEKCARTCKSAVPEPEPEQGCKGNKNNFESMEKCARTCKSAVPQPEPEQERCSHPIEVGPCKAMLKRFAYDNKKGKCVQFFYGGCKGNKNNFESMEDCTFKCEQRQPKPEPEVKCSQPIEVGPCKAKIKRFAYDNKKGKCIRFYYGGCKGNKNNFESMEKCTRMCGKAVPEPEPEQERCSQPIEVGPCKAKMKRFAYDNKKGKCVDFYYGGCKGNQNNFETMEDCTFKCEQRQPKPEPERGRCSQPIEVGPCKAMAKRFAYDNTKNKCIEFYYGGCKGNLNNFESMADCTRNCARRHSKSDPFNCKRQGFLTFEFFIEQV</sequence>
<dbReference type="Gene3D" id="4.10.410.10">
    <property type="entry name" value="Pancreatic trypsin inhibitor Kunitz domain"/>
    <property type="match status" value="11"/>
</dbReference>
<feature type="domain" description="BPTI/Kunitz inhibitor" evidence="7">
    <location>
        <begin position="393"/>
        <end position="443"/>
    </location>
</feature>
<keyword evidence="9" id="KW-1185">Reference proteome</keyword>
<evidence type="ECO:0000256" key="6">
    <source>
        <dbReference type="SAM" id="SignalP"/>
    </source>
</evidence>
<evidence type="ECO:0000256" key="5">
    <source>
        <dbReference type="ARBA" id="ARBA00023157"/>
    </source>
</evidence>
<feature type="signal peptide" evidence="6">
    <location>
        <begin position="1"/>
        <end position="16"/>
    </location>
</feature>
<feature type="domain" description="BPTI/Kunitz inhibitor" evidence="7">
    <location>
        <begin position="269"/>
        <end position="319"/>
    </location>
</feature>
<feature type="domain" description="BPTI/Kunitz inhibitor" evidence="7">
    <location>
        <begin position="584"/>
        <end position="634"/>
    </location>
</feature>
<proteinExistence type="predicted"/>
<dbReference type="CDD" id="cd00109">
    <property type="entry name" value="Kunitz-type"/>
    <property type="match status" value="9"/>
</dbReference>
<dbReference type="GO" id="GO:0005615">
    <property type="term" value="C:extracellular space"/>
    <property type="evidence" value="ECO:0007669"/>
    <property type="project" value="TreeGrafter"/>
</dbReference>
<protein>
    <recommendedName>
        <fullName evidence="7">BPTI/Kunitz inhibitor domain-containing protein</fullName>
    </recommendedName>
</protein>
<name>A0A0D6LFG9_9BILA</name>
<keyword evidence="3" id="KW-0646">Protease inhibitor</keyword>
<feature type="chain" id="PRO_5002307162" description="BPTI/Kunitz inhibitor domain-containing protein" evidence="6">
    <location>
        <begin position="17"/>
        <end position="661"/>
    </location>
</feature>
<dbReference type="PRINTS" id="PR00759">
    <property type="entry name" value="BASICPTASE"/>
</dbReference>
<feature type="domain" description="BPTI/Kunitz inhibitor" evidence="7">
    <location>
        <begin position="78"/>
        <end position="128"/>
    </location>
</feature>
<evidence type="ECO:0000313" key="8">
    <source>
        <dbReference type="EMBL" id="EPB70714.1"/>
    </source>
</evidence>
<feature type="domain" description="BPTI/Kunitz inhibitor" evidence="7">
    <location>
        <begin position="205"/>
        <end position="255"/>
    </location>
</feature>
<feature type="domain" description="BPTI/Kunitz inhibitor" evidence="7">
    <location>
        <begin position="456"/>
        <end position="506"/>
    </location>
</feature>
<dbReference type="InterPro" id="IPR002223">
    <property type="entry name" value="Kunitz_BPTI"/>
</dbReference>
<evidence type="ECO:0000256" key="3">
    <source>
        <dbReference type="ARBA" id="ARBA00022690"/>
    </source>
</evidence>
<gene>
    <name evidence="8" type="ORF">ANCCEY_10195</name>
</gene>